<dbReference type="GO" id="GO:0005856">
    <property type="term" value="C:cytoskeleton"/>
    <property type="evidence" value="ECO:0007669"/>
    <property type="project" value="UniProtKB-SubCell"/>
</dbReference>
<keyword evidence="7" id="KW-0206">Cytoskeleton</keyword>
<feature type="region of interest" description="Disordered" evidence="9">
    <location>
        <begin position="22"/>
        <end position="62"/>
    </location>
</feature>
<keyword evidence="4" id="KW-0479">Metal-binding</keyword>
<organism evidence="13 14">
    <name type="scientific">Cylindrobasidium torrendii FP15055 ss-10</name>
    <dbReference type="NCBI Taxonomy" id="1314674"/>
    <lineage>
        <taxon>Eukaryota</taxon>
        <taxon>Fungi</taxon>
        <taxon>Dikarya</taxon>
        <taxon>Basidiomycota</taxon>
        <taxon>Agaricomycotina</taxon>
        <taxon>Agaricomycetes</taxon>
        <taxon>Agaricomycetidae</taxon>
        <taxon>Agaricales</taxon>
        <taxon>Marasmiineae</taxon>
        <taxon>Physalacriaceae</taxon>
        <taxon>Cylindrobasidium</taxon>
    </lineage>
</organism>
<dbReference type="PROSITE" id="PS50010">
    <property type="entry name" value="DH_2"/>
    <property type="match status" value="1"/>
</dbReference>
<dbReference type="InterPro" id="IPR017455">
    <property type="entry name" value="Znf_FYVE-rel"/>
</dbReference>
<feature type="non-terminal residue" evidence="13">
    <location>
        <position position="1"/>
    </location>
</feature>
<dbReference type="GO" id="GO:0005737">
    <property type="term" value="C:cytoplasm"/>
    <property type="evidence" value="ECO:0007669"/>
    <property type="project" value="TreeGrafter"/>
</dbReference>
<dbReference type="Pfam" id="PF00621">
    <property type="entry name" value="RhoGEF"/>
    <property type="match status" value="1"/>
</dbReference>
<dbReference type="Gene3D" id="3.30.40.10">
    <property type="entry name" value="Zinc/RING finger domain, C3HC4 (zinc finger)"/>
    <property type="match status" value="1"/>
</dbReference>
<dbReference type="InterPro" id="IPR011993">
    <property type="entry name" value="PH-like_dom_sf"/>
</dbReference>
<dbReference type="PROSITE" id="PS50178">
    <property type="entry name" value="ZF_FYVE"/>
    <property type="match status" value="1"/>
</dbReference>
<evidence type="ECO:0000259" key="12">
    <source>
        <dbReference type="PROSITE" id="PS50178"/>
    </source>
</evidence>
<dbReference type="EMBL" id="KN880715">
    <property type="protein sequence ID" value="KIY63183.1"/>
    <property type="molecule type" value="Genomic_DNA"/>
</dbReference>
<dbReference type="SUPFAM" id="SSF57903">
    <property type="entry name" value="FYVE/PHD zinc finger"/>
    <property type="match status" value="1"/>
</dbReference>
<evidence type="ECO:0000259" key="10">
    <source>
        <dbReference type="PROSITE" id="PS50003"/>
    </source>
</evidence>
<dbReference type="InterPro" id="IPR013083">
    <property type="entry name" value="Znf_RING/FYVE/PHD"/>
</dbReference>
<dbReference type="STRING" id="1314674.A0A0D7AXV4"/>
<dbReference type="SUPFAM" id="SSF48065">
    <property type="entry name" value="DBL homology domain (DH-domain)"/>
    <property type="match status" value="1"/>
</dbReference>
<evidence type="ECO:0000256" key="5">
    <source>
        <dbReference type="ARBA" id="ARBA00022771"/>
    </source>
</evidence>
<name>A0A0D7AXV4_9AGAR</name>
<protein>
    <recommendedName>
        <fullName evidence="15">Dbl homology domain-containing protein</fullName>
    </recommendedName>
</protein>
<reference evidence="13 14" key="1">
    <citation type="journal article" date="2015" name="Fungal Genet. Biol.">
        <title>Evolution of novel wood decay mechanisms in Agaricales revealed by the genome sequences of Fistulina hepatica and Cylindrobasidium torrendii.</title>
        <authorList>
            <person name="Floudas D."/>
            <person name="Held B.W."/>
            <person name="Riley R."/>
            <person name="Nagy L.G."/>
            <person name="Koehler G."/>
            <person name="Ransdell A.S."/>
            <person name="Younus H."/>
            <person name="Chow J."/>
            <person name="Chiniquy J."/>
            <person name="Lipzen A."/>
            <person name="Tritt A."/>
            <person name="Sun H."/>
            <person name="Haridas S."/>
            <person name="LaButti K."/>
            <person name="Ohm R.A."/>
            <person name="Kues U."/>
            <person name="Blanchette R.A."/>
            <person name="Grigoriev I.V."/>
            <person name="Minto R.E."/>
            <person name="Hibbett D.S."/>
        </authorList>
    </citation>
    <scope>NUCLEOTIDE SEQUENCE [LARGE SCALE GENOMIC DNA]</scope>
    <source>
        <strain evidence="13 14">FP15055 ss-10</strain>
    </source>
</reference>
<evidence type="ECO:0000256" key="1">
    <source>
        <dbReference type="ARBA" id="ARBA00004245"/>
    </source>
</evidence>
<evidence type="ECO:0000256" key="2">
    <source>
        <dbReference type="ARBA" id="ARBA00022490"/>
    </source>
</evidence>
<feature type="domain" description="FYVE-type" evidence="12">
    <location>
        <begin position="538"/>
        <end position="602"/>
    </location>
</feature>
<dbReference type="SMART" id="SM00325">
    <property type="entry name" value="RhoGEF"/>
    <property type="match status" value="1"/>
</dbReference>
<dbReference type="PANTHER" id="PTHR12673:SF159">
    <property type="entry name" value="LD03170P"/>
    <property type="match status" value="1"/>
</dbReference>
<evidence type="ECO:0000256" key="4">
    <source>
        <dbReference type="ARBA" id="ARBA00022723"/>
    </source>
</evidence>
<sequence length="822" mass="91948">RPTYLPFRRISLPTAPNRHRDSVVSVSSFDSLPEEGPSMPVVPRNGGRKSRPGSMDLNGLQNRRIRRTVKTDGRQAKRRKIIQEFYETERAYVEGLELIYEHFLTPIVNSLETSTPLLDRAALTSVFSNFIDIWNFHRNFLVSLTEHLFPAPTSTLQADLPLAPSLLSHFPYLSLYTPFITTFPNTVNSITNIITPDNPTGQYNATFANWVKEQEADPRCGKLKLRDWLLTVVQRCPRYLLLLKDLIDCTSPDDPEHAQLMAVHTLVSKITQSLNSSLHSHAQVLSLLALQKATPNLPFQLISPGRTLLKRDALYQKERSEPHREREFLLFSDCLIWLASEESERSWMNIGHWANGNEPASPFKRPLMVRARSKSEAELPTIQKRPPGPSRTRSVIPPPRVSGIKRNQSTQSVDEKWTFKGRAGLVDLEVVVPPPRELGDERRFEILSPGGSFVVLADTEEERDEWCSSIRQAKAQLLMSLNLTHPNSTLTSSDSNKHVRLSLQALPFAPDEKKGKKLKAKERRGWVDHWVPAIWIPDEKAEVCMRCAKSFGWRRRRHHCRLCGRCVCASCSEMTFFISDANNITESTKPARACNACYETVFPLLDPEDEAMIASESGTGTIGSLRSLPFHTSMPCLSLGNGPQALMAIDAQQPRSPPPRPRSYVSILEDFQEHEEQPQIDSVTEEDAATTTDETLSLASSKRHTVDLSENAPSPKRREDTVRRNKRFSMPAVALQPTSVTTRSGLVSHGREGVGHNNIIGFSRSKRLSLVLGGGAKGHTHARRFPTSLDDERGGLGNGAAAEKLSGLLGRRQSMDSSGIVG</sequence>
<evidence type="ECO:0000259" key="11">
    <source>
        <dbReference type="PROSITE" id="PS50010"/>
    </source>
</evidence>
<proteinExistence type="predicted"/>
<dbReference type="CDD" id="cd00160">
    <property type="entry name" value="RhoGEF"/>
    <property type="match status" value="1"/>
</dbReference>
<feature type="region of interest" description="Disordered" evidence="9">
    <location>
        <begin position="672"/>
        <end position="723"/>
    </location>
</feature>
<comment type="subcellular location">
    <subcellularLocation>
        <location evidence="1">Cytoplasm</location>
        <location evidence="1">Cytoskeleton</location>
    </subcellularLocation>
</comment>
<dbReference type="OrthoDB" id="660555at2759"/>
<dbReference type="InterPro" id="IPR001849">
    <property type="entry name" value="PH_domain"/>
</dbReference>
<evidence type="ECO:0000256" key="3">
    <source>
        <dbReference type="ARBA" id="ARBA00022658"/>
    </source>
</evidence>
<dbReference type="GO" id="GO:0005085">
    <property type="term" value="F:guanyl-nucleotide exchange factor activity"/>
    <property type="evidence" value="ECO:0007669"/>
    <property type="project" value="UniProtKB-KW"/>
</dbReference>
<dbReference type="SMART" id="SM00064">
    <property type="entry name" value="FYVE"/>
    <property type="match status" value="1"/>
</dbReference>
<dbReference type="Gene3D" id="2.30.29.30">
    <property type="entry name" value="Pleckstrin-homology domain (PH domain)/Phosphotyrosine-binding domain (PTB)"/>
    <property type="match status" value="1"/>
</dbReference>
<dbReference type="InterPro" id="IPR000219">
    <property type="entry name" value="DH_dom"/>
</dbReference>
<dbReference type="AlphaFoldDB" id="A0A0D7AXV4"/>
<dbReference type="Gene3D" id="1.20.900.10">
    <property type="entry name" value="Dbl homology (DH) domain"/>
    <property type="match status" value="1"/>
</dbReference>
<dbReference type="InterPro" id="IPR000306">
    <property type="entry name" value="Znf_FYVE"/>
</dbReference>
<dbReference type="InterPro" id="IPR051092">
    <property type="entry name" value="FYVE_RhoGEF_PH"/>
</dbReference>
<dbReference type="SMART" id="SM00233">
    <property type="entry name" value="PH"/>
    <property type="match status" value="1"/>
</dbReference>
<keyword evidence="2" id="KW-0963">Cytoplasm</keyword>
<feature type="region of interest" description="Disordered" evidence="9">
    <location>
        <begin position="776"/>
        <end position="798"/>
    </location>
</feature>
<dbReference type="GO" id="GO:0008270">
    <property type="term" value="F:zinc ion binding"/>
    <property type="evidence" value="ECO:0007669"/>
    <property type="project" value="UniProtKB-KW"/>
</dbReference>
<evidence type="ECO:0000256" key="7">
    <source>
        <dbReference type="ARBA" id="ARBA00023212"/>
    </source>
</evidence>
<dbReference type="Pfam" id="PF01363">
    <property type="entry name" value="FYVE"/>
    <property type="match status" value="1"/>
</dbReference>
<evidence type="ECO:0000256" key="9">
    <source>
        <dbReference type="SAM" id="MobiDB-lite"/>
    </source>
</evidence>
<evidence type="ECO:0000256" key="6">
    <source>
        <dbReference type="ARBA" id="ARBA00022833"/>
    </source>
</evidence>
<gene>
    <name evidence="13" type="ORF">CYLTODRAFT_360395</name>
</gene>
<evidence type="ECO:0000256" key="8">
    <source>
        <dbReference type="PROSITE-ProRule" id="PRU00091"/>
    </source>
</evidence>
<dbReference type="Proteomes" id="UP000054007">
    <property type="component" value="Unassembled WGS sequence"/>
</dbReference>
<evidence type="ECO:0008006" key="15">
    <source>
        <dbReference type="Google" id="ProtNLM"/>
    </source>
</evidence>
<dbReference type="PANTHER" id="PTHR12673">
    <property type="entry name" value="FACIOGENITAL DYSPLASIA PROTEIN"/>
    <property type="match status" value="1"/>
</dbReference>
<evidence type="ECO:0000313" key="14">
    <source>
        <dbReference type="Proteomes" id="UP000054007"/>
    </source>
</evidence>
<evidence type="ECO:0000313" key="13">
    <source>
        <dbReference type="EMBL" id="KIY63183.1"/>
    </source>
</evidence>
<feature type="domain" description="DH" evidence="11">
    <location>
        <begin position="77"/>
        <end position="277"/>
    </location>
</feature>
<feature type="region of interest" description="Disordered" evidence="9">
    <location>
        <begin position="374"/>
        <end position="413"/>
    </location>
</feature>
<accession>A0A0D7AXV4</accession>
<feature type="compositionally biased region" description="Low complexity" evidence="9">
    <location>
        <begin position="689"/>
        <end position="700"/>
    </location>
</feature>
<feature type="domain" description="PH" evidence="10">
    <location>
        <begin position="307"/>
        <end position="475"/>
    </location>
</feature>
<keyword evidence="3" id="KW-0344">Guanine-nucleotide releasing factor</keyword>
<dbReference type="PROSITE" id="PS50003">
    <property type="entry name" value="PH_DOMAIN"/>
    <property type="match status" value="1"/>
</dbReference>
<dbReference type="InterPro" id="IPR035899">
    <property type="entry name" value="DBL_dom_sf"/>
</dbReference>
<keyword evidence="6" id="KW-0862">Zinc</keyword>
<dbReference type="SUPFAM" id="SSF50729">
    <property type="entry name" value="PH domain-like"/>
    <property type="match status" value="1"/>
</dbReference>
<keyword evidence="5 8" id="KW-0863">Zinc-finger</keyword>
<keyword evidence="14" id="KW-1185">Reference proteome</keyword>
<dbReference type="InterPro" id="IPR011011">
    <property type="entry name" value="Znf_FYVE_PHD"/>
</dbReference>